<organism evidence="1 2">
    <name type="scientific">Elysia crispata</name>
    <name type="common">lettuce slug</name>
    <dbReference type="NCBI Taxonomy" id="231223"/>
    <lineage>
        <taxon>Eukaryota</taxon>
        <taxon>Metazoa</taxon>
        <taxon>Spiralia</taxon>
        <taxon>Lophotrochozoa</taxon>
        <taxon>Mollusca</taxon>
        <taxon>Gastropoda</taxon>
        <taxon>Heterobranchia</taxon>
        <taxon>Euthyneura</taxon>
        <taxon>Panpulmonata</taxon>
        <taxon>Sacoglossa</taxon>
        <taxon>Placobranchoidea</taxon>
        <taxon>Plakobranchidae</taxon>
        <taxon>Elysia</taxon>
    </lineage>
</organism>
<gene>
    <name evidence="1" type="ORF">RRG08_008163</name>
</gene>
<evidence type="ECO:0000313" key="1">
    <source>
        <dbReference type="EMBL" id="KAK3762947.1"/>
    </source>
</evidence>
<evidence type="ECO:0000313" key="2">
    <source>
        <dbReference type="Proteomes" id="UP001283361"/>
    </source>
</evidence>
<dbReference type="EMBL" id="JAWDGP010004625">
    <property type="protein sequence ID" value="KAK3762947.1"/>
    <property type="molecule type" value="Genomic_DNA"/>
</dbReference>
<accession>A0AAE1DA66</accession>
<dbReference type="AlphaFoldDB" id="A0AAE1DA66"/>
<reference evidence="1" key="1">
    <citation type="journal article" date="2023" name="G3 (Bethesda)">
        <title>A reference genome for the long-term kleptoplast-retaining sea slug Elysia crispata morphotype clarki.</title>
        <authorList>
            <person name="Eastman K.E."/>
            <person name="Pendleton A.L."/>
            <person name="Shaikh M.A."/>
            <person name="Suttiyut T."/>
            <person name="Ogas R."/>
            <person name="Tomko P."/>
            <person name="Gavelis G."/>
            <person name="Widhalm J.R."/>
            <person name="Wisecaver J.H."/>
        </authorList>
    </citation>
    <scope>NUCLEOTIDE SEQUENCE</scope>
    <source>
        <strain evidence="1">ECLA1</strain>
    </source>
</reference>
<dbReference type="Proteomes" id="UP001283361">
    <property type="component" value="Unassembled WGS sequence"/>
</dbReference>
<sequence length="109" mass="12141">MKKTVNILYYDTVDNINDEEDDNLINFDKRALEQKQGKARQGTSTKFCNISGPSELRQATYFVYDDHHAALDGTIVESGALPALENLIGADFPVPQCSPHKLNMALRPS</sequence>
<proteinExistence type="predicted"/>
<keyword evidence="2" id="KW-1185">Reference proteome</keyword>
<comment type="caution">
    <text evidence="1">The sequence shown here is derived from an EMBL/GenBank/DDBJ whole genome shotgun (WGS) entry which is preliminary data.</text>
</comment>
<protein>
    <submittedName>
        <fullName evidence="1">Uncharacterized protein</fullName>
    </submittedName>
</protein>
<name>A0AAE1DA66_9GAST</name>